<name>A0A1M6GBZ3_9PROT</name>
<sequence length="51" mass="5500">MPDPAKPQEESPKPPAPPVTDAEKEKRDAALDEALAETFPASDPISTLRED</sequence>
<organism evidence="2 3">
    <name type="scientific">Muricoccus roseus</name>
    <dbReference type="NCBI Taxonomy" id="198092"/>
    <lineage>
        <taxon>Bacteria</taxon>
        <taxon>Pseudomonadati</taxon>
        <taxon>Pseudomonadota</taxon>
        <taxon>Alphaproteobacteria</taxon>
        <taxon>Acetobacterales</taxon>
        <taxon>Roseomonadaceae</taxon>
        <taxon>Muricoccus</taxon>
    </lineage>
</organism>
<feature type="compositionally biased region" description="Basic and acidic residues" evidence="1">
    <location>
        <begin position="1"/>
        <end position="12"/>
    </location>
</feature>
<dbReference type="AlphaFoldDB" id="A0A1M6GBZ3"/>
<dbReference type="STRING" id="198092.SAMN02745194_01690"/>
<gene>
    <name evidence="2" type="ORF">SAMN02745194_01690</name>
</gene>
<keyword evidence="3" id="KW-1185">Reference proteome</keyword>
<reference evidence="2 3" key="1">
    <citation type="submission" date="2016-11" db="EMBL/GenBank/DDBJ databases">
        <authorList>
            <person name="Jaros S."/>
            <person name="Januszkiewicz K."/>
            <person name="Wedrychowicz H."/>
        </authorList>
    </citation>
    <scope>NUCLEOTIDE SEQUENCE [LARGE SCALE GENOMIC DNA]</scope>
    <source>
        <strain evidence="2 3">DSM 14916</strain>
    </source>
</reference>
<accession>A0A1M6GBZ3</accession>
<evidence type="ECO:0000256" key="1">
    <source>
        <dbReference type="SAM" id="MobiDB-lite"/>
    </source>
</evidence>
<evidence type="ECO:0000313" key="3">
    <source>
        <dbReference type="Proteomes" id="UP000184387"/>
    </source>
</evidence>
<proteinExistence type="predicted"/>
<evidence type="ECO:0000313" key="2">
    <source>
        <dbReference type="EMBL" id="SHJ07453.1"/>
    </source>
</evidence>
<dbReference type="EMBL" id="FQZF01000008">
    <property type="protein sequence ID" value="SHJ07453.1"/>
    <property type="molecule type" value="Genomic_DNA"/>
</dbReference>
<dbReference type="RefSeq" id="WP_175562589.1">
    <property type="nucleotide sequence ID" value="NZ_FQZF01000008.1"/>
</dbReference>
<feature type="region of interest" description="Disordered" evidence="1">
    <location>
        <begin position="1"/>
        <end position="29"/>
    </location>
</feature>
<dbReference type="Proteomes" id="UP000184387">
    <property type="component" value="Unassembled WGS sequence"/>
</dbReference>
<protein>
    <submittedName>
        <fullName evidence="2">Uncharacterized protein</fullName>
    </submittedName>
</protein>